<dbReference type="PROSITE" id="PS51898">
    <property type="entry name" value="TYR_RECOMBINASE"/>
    <property type="match status" value="1"/>
</dbReference>
<dbReference type="Gene3D" id="1.10.443.10">
    <property type="entry name" value="Intergrase catalytic core"/>
    <property type="match status" value="1"/>
</dbReference>
<name>A0A6J6F0G3_9ZZZZ</name>
<evidence type="ECO:0000313" key="4">
    <source>
        <dbReference type="EMBL" id="CAB4581185.1"/>
    </source>
</evidence>
<protein>
    <submittedName>
        <fullName evidence="4">Unannotated protein</fullName>
    </submittedName>
</protein>
<dbReference type="InterPro" id="IPR011010">
    <property type="entry name" value="DNA_brk_join_enz"/>
</dbReference>
<gene>
    <name evidence="4" type="ORF">UFOPK1493_03095</name>
</gene>
<organism evidence="4">
    <name type="scientific">freshwater metagenome</name>
    <dbReference type="NCBI Taxonomy" id="449393"/>
    <lineage>
        <taxon>unclassified sequences</taxon>
        <taxon>metagenomes</taxon>
        <taxon>ecological metagenomes</taxon>
    </lineage>
</organism>
<dbReference type="Pfam" id="PF00589">
    <property type="entry name" value="Phage_integrase"/>
    <property type="match status" value="1"/>
</dbReference>
<dbReference type="GO" id="GO:0015074">
    <property type="term" value="P:DNA integration"/>
    <property type="evidence" value="ECO:0007669"/>
    <property type="project" value="InterPro"/>
</dbReference>
<evidence type="ECO:0000256" key="1">
    <source>
        <dbReference type="ARBA" id="ARBA00023172"/>
    </source>
</evidence>
<accession>A0A6J6F0G3</accession>
<evidence type="ECO:0000256" key="2">
    <source>
        <dbReference type="SAM" id="MobiDB-lite"/>
    </source>
</evidence>
<dbReference type="InterPro" id="IPR002104">
    <property type="entry name" value="Integrase_catalytic"/>
</dbReference>
<evidence type="ECO:0000259" key="3">
    <source>
        <dbReference type="PROSITE" id="PS51898"/>
    </source>
</evidence>
<keyword evidence="1" id="KW-0233">DNA recombination</keyword>
<proteinExistence type="predicted"/>
<dbReference type="EMBL" id="CAEZSR010000155">
    <property type="protein sequence ID" value="CAB4581185.1"/>
    <property type="molecule type" value="Genomic_DNA"/>
</dbReference>
<dbReference type="AlphaFoldDB" id="A0A6J6F0G3"/>
<reference evidence="4" key="1">
    <citation type="submission" date="2020-05" db="EMBL/GenBank/DDBJ databases">
        <authorList>
            <person name="Chiriac C."/>
            <person name="Salcher M."/>
            <person name="Ghai R."/>
            <person name="Kavagutti S V."/>
        </authorList>
    </citation>
    <scope>NUCLEOTIDE SEQUENCE</scope>
</reference>
<sequence>MSREKNPFDNPVRISRQRNRLVIRYYPSGLITDPNDRVKLPGSWRADDPHEAAECKRIADELRARLYAHRAAHGCSVGVPSDVSVTLRNAVSAFITSLQDDVATGTLKAHQSKLKVLIVDHHGDVPITELHTIADEIIARADAPKPDGRPKAVNTRDGYRGSLAVFGTWLTKTHSVPDPFAGRVPPVVTRKERKATARAKVHRANPFARGEDIAVSKDEIPTMEQVIALRDAVLRRETSRPPTSPTSGRGSGGGAKPLEKEAAAQLAESVTAAAATGCREAEVLAMHTSRIDLATGRIVVDRQVDRYSPWDRGAEPYLVPPKHDRERTTLVWPSYLPRLAELCEHADEHNDGWLFVPTRKQRYWCKGFEDVIGRAKELLEWEHQEWVSQGRVGNEPLRFPFTFHALRHFYASHSLTPAPAGGLGWSLGLVQRCLGHSDVRTTQSVYRHVTDLEFIHAVSTPHTWPGL</sequence>
<dbReference type="GO" id="GO:0006310">
    <property type="term" value="P:DNA recombination"/>
    <property type="evidence" value="ECO:0007669"/>
    <property type="project" value="UniProtKB-KW"/>
</dbReference>
<feature type="region of interest" description="Disordered" evidence="2">
    <location>
        <begin position="232"/>
        <end position="262"/>
    </location>
</feature>
<dbReference type="SUPFAM" id="SSF56349">
    <property type="entry name" value="DNA breaking-rejoining enzymes"/>
    <property type="match status" value="1"/>
</dbReference>
<dbReference type="GO" id="GO:0003677">
    <property type="term" value="F:DNA binding"/>
    <property type="evidence" value="ECO:0007669"/>
    <property type="project" value="InterPro"/>
</dbReference>
<dbReference type="InterPro" id="IPR013762">
    <property type="entry name" value="Integrase-like_cat_sf"/>
</dbReference>
<feature type="domain" description="Tyr recombinase" evidence="3">
    <location>
        <begin position="216"/>
        <end position="459"/>
    </location>
</feature>